<accession>A0AAT9FR34</accession>
<protein>
    <submittedName>
        <fullName evidence="1">Uncharacterized protein</fullName>
    </submittedName>
</protein>
<organism evidence="1">
    <name type="scientific">Oceaniferula spumae</name>
    <dbReference type="NCBI Taxonomy" id="2979115"/>
    <lineage>
        <taxon>Bacteria</taxon>
        <taxon>Pseudomonadati</taxon>
        <taxon>Verrucomicrobiota</taxon>
        <taxon>Verrucomicrobiia</taxon>
        <taxon>Verrucomicrobiales</taxon>
        <taxon>Verrucomicrobiaceae</taxon>
        <taxon>Oceaniferula</taxon>
    </lineage>
</organism>
<reference evidence="1" key="1">
    <citation type="submission" date="2024-07" db="EMBL/GenBank/DDBJ databases">
        <title>Complete genome sequence of Verrucomicrobiaceae bacterium NT6N.</title>
        <authorList>
            <person name="Huang C."/>
            <person name="Takami H."/>
            <person name="Hamasaki K."/>
        </authorList>
    </citation>
    <scope>NUCLEOTIDE SEQUENCE</scope>
    <source>
        <strain evidence="1">NT6N</strain>
    </source>
</reference>
<dbReference type="KEGG" id="osu:NT6N_35400"/>
<dbReference type="EMBL" id="AP026866">
    <property type="protein sequence ID" value="BDS08500.1"/>
    <property type="molecule type" value="Genomic_DNA"/>
</dbReference>
<evidence type="ECO:0000313" key="1">
    <source>
        <dbReference type="EMBL" id="BDS08500.1"/>
    </source>
</evidence>
<proteinExistence type="predicted"/>
<dbReference type="AlphaFoldDB" id="A0AAT9FR34"/>
<gene>
    <name evidence="1" type="ORF">NT6N_35400</name>
</gene>
<name>A0AAT9FR34_9BACT</name>
<sequence length="203" mass="22226">MNTQPQIEAEPQQLPLPEARPAADLTSVSQEVPIVLEHALIRNLAMLQQHNLASAEDCSQVAASVRRSWESGKGADPIAGLARLRAGNGNMLDASVEMISSKMAKSLPFAPTRVPFAARLIAPTSFYEKYPQITLLCKLMLVPIVYSEDLDVIGIGSINPFFADTLAAALADEIRQVSPVQPIVSIVRLDYVGWMKMCEKHFR</sequence>